<dbReference type="PROSITE" id="PS50294">
    <property type="entry name" value="WD_REPEATS_REGION"/>
    <property type="match status" value="10"/>
</dbReference>
<dbReference type="PROSITE" id="PS00678">
    <property type="entry name" value="WD_REPEATS_1"/>
    <property type="match status" value="7"/>
</dbReference>
<protein>
    <submittedName>
        <fullName evidence="6">Uncharacterized protein</fullName>
    </submittedName>
</protein>
<dbReference type="InterPro" id="IPR020472">
    <property type="entry name" value="WD40_PAC1"/>
</dbReference>
<accession>A0AAD6MU87</accession>
<name>A0AAD6MU87_9EURO</name>
<dbReference type="InterPro" id="IPR019775">
    <property type="entry name" value="WD40_repeat_CS"/>
</dbReference>
<gene>
    <name evidence="6" type="ORF">N7493_007566</name>
</gene>
<feature type="repeat" description="WD" evidence="3">
    <location>
        <begin position="773"/>
        <end position="814"/>
    </location>
</feature>
<dbReference type="InterPro" id="IPR027417">
    <property type="entry name" value="P-loop_NTPase"/>
</dbReference>
<evidence type="ECO:0000259" key="4">
    <source>
        <dbReference type="Pfam" id="PF23414"/>
    </source>
</evidence>
<reference evidence="6" key="2">
    <citation type="submission" date="2023-01" db="EMBL/GenBank/DDBJ databases">
        <authorList>
            <person name="Petersen C."/>
        </authorList>
    </citation>
    <scope>NUCLEOTIDE SEQUENCE</scope>
    <source>
        <strain evidence="6">IBT 17514</strain>
    </source>
</reference>
<comment type="caution">
    <text evidence="6">The sequence shown here is derived from an EMBL/GenBank/DDBJ whole genome shotgun (WGS) entry which is preliminary data.</text>
</comment>
<dbReference type="PRINTS" id="PR00320">
    <property type="entry name" value="GPROTEINBRPT"/>
</dbReference>
<organism evidence="6 7">
    <name type="scientific">Penicillium malachiteum</name>
    <dbReference type="NCBI Taxonomy" id="1324776"/>
    <lineage>
        <taxon>Eukaryota</taxon>
        <taxon>Fungi</taxon>
        <taxon>Dikarya</taxon>
        <taxon>Ascomycota</taxon>
        <taxon>Pezizomycotina</taxon>
        <taxon>Eurotiomycetes</taxon>
        <taxon>Eurotiomycetidae</taxon>
        <taxon>Eurotiales</taxon>
        <taxon>Aspergillaceae</taxon>
        <taxon>Penicillium</taxon>
    </lineage>
</organism>
<keyword evidence="1 3" id="KW-0853">WD repeat</keyword>
<dbReference type="Pfam" id="PF24883">
    <property type="entry name" value="NPHP3_N"/>
    <property type="match status" value="1"/>
</dbReference>
<dbReference type="InterPro" id="IPR036322">
    <property type="entry name" value="WD40_repeat_dom_sf"/>
</dbReference>
<evidence type="ECO:0000256" key="1">
    <source>
        <dbReference type="ARBA" id="ARBA00022574"/>
    </source>
</evidence>
<dbReference type="EMBL" id="JAQJAN010000011">
    <property type="protein sequence ID" value="KAJ5719111.1"/>
    <property type="molecule type" value="Genomic_DNA"/>
</dbReference>
<feature type="repeat" description="WD" evidence="3">
    <location>
        <begin position="937"/>
        <end position="978"/>
    </location>
</feature>
<dbReference type="CDD" id="cd00200">
    <property type="entry name" value="WD40"/>
    <property type="match status" value="2"/>
</dbReference>
<keyword evidence="7" id="KW-1185">Reference proteome</keyword>
<feature type="repeat" description="WD" evidence="3">
    <location>
        <begin position="731"/>
        <end position="772"/>
    </location>
</feature>
<feature type="repeat" description="WD" evidence="3">
    <location>
        <begin position="689"/>
        <end position="730"/>
    </location>
</feature>
<dbReference type="AlphaFoldDB" id="A0AAD6MU87"/>
<feature type="repeat" description="WD" evidence="3">
    <location>
        <begin position="563"/>
        <end position="604"/>
    </location>
</feature>
<proteinExistence type="predicted"/>
<evidence type="ECO:0000313" key="7">
    <source>
        <dbReference type="Proteomes" id="UP001215712"/>
    </source>
</evidence>
<keyword evidence="2" id="KW-0677">Repeat</keyword>
<dbReference type="Pfam" id="PF23414">
    <property type="entry name" value="Beta-prop_EML_2"/>
    <property type="match status" value="1"/>
</dbReference>
<evidence type="ECO:0000256" key="2">
    <source>
        <dbReference type="ARBA" id="ARBA00022737"/>
    </source>
</evidence>
<dbReference type="Proteomes" id="UP001215712">
    <property type="component" value="Unassembled WGS sequence"/>
</dbReference>
<dbReference type="Gene3D" id="2.130.10.10">
    <property type="entry name" value="YVTN repeat-like/Quinoprotein amine dehydrogenase"/>
    <property type="match status" value="5"/>
</dbReference>
<dbReference type="InterPro" id="IPR015943">
    <property type="entry name" value="WD40/YVTN_repeat-like_dom_sf"/>
</dbReference>
<evidence type="ECO:0000313" key="6">
    <source>
        <dbReference type="EMBL" id="KAJ5719111.1"/>
    </source>
</evidence>
<feature type="repeat" description="WD" evidence="3">
    <location>
        <begin position="605"/>
        <end position="646"/>
    </location>
</feature>
<evidence type="ECO:0000256" key="3">
    <source>
        <dbReference type="PROSITE-ProRule" id="PRU00221"/>
    </source>
</evidence>
<dbReference type="InterPro" id="IPR001680">
    <property type="entry name" value="WD40_rpt"/>
</dbReference>
<evidence type="ECO:0000259" key="5">
    <source>
        <dbReference type="Pfam" id="PF24883"/>
    </source>
</evidence>
<dbReference type="SUPFAM" id="SSF50978">
    <property type="entry name" value="WD40 repeat-like"/>
    <property type="match status" value="2"/>
</dbReference>
<feature type="repeat" description="WD" evidence="3">
    <location>
        <begin position="987"/>
        <end position="1021"/>
    </location>
</feature>
<feature type="domain" description="EML-like second beta-propeller" evidence="4">
    <location>
        <begin position="654"/>
        <end position="810"/>
    </location>
</feature>
<dbReference type="InterPro" id="IPR056884">
    <property type="entry name" value="NPHP3-like_N"/>
</dbReference>
<dbReference type="InterPro" id="IPR055442">
    <property type="entry name" value="Beta-prop_EML-like_2nd"/>
</dbReference>
<feature type="repeat" description="WD" evidence="3">
    <location>
        <begin position="815"/>
        <end position="852"/>
    </location>
</feature>
<dbReference type="SMART" id="SM00320">
    <property type="entry name" value="WD40"/>
    <property type="match status" value="11"/>
</dbReference>
<feature type="repeat" description="WD" evidence="3">
    <location>
        <begin position="853"/>
        <end position="894"/>
    </location>
</feature>
<dbReference type="PANTHER" id="PTHR19848">
    <property type="entry name" value="WD40 REPEAT PROTEIN"/>
    <property type="match status" value="1"/>
</dbReference>
<feature type="domain" description="Nephrocystin 3-like N-terminal" evidence="5">
    <location>
        <begin position="67"/>
        <end position="150"/>
    </location>
</feature>
<sequence>MNSNVSFRGSNYGSQIGANYGSVTNEFYLPWDLDDKLSPVPGAAFDSYLDQHENQCLPGTRTDLLFQISDWALSPQGRCIFWLNGIAGTGKSTISRTMAKSFNLSQSLGASFFFKRGEGDRGNARKLFPTIARQLAISIPEIAPVLQETVCKNPDECQGDDDIRLILQLLPQLQNPLAVRLRVLLTSRPDLPIRLGFSKIADDDHKDFVLHDIPLEVIKHDISLFFDYRLTEIRTERFLPPDWPGDERLQKLVALSVPLFIFAATICRIFEEPDWDPIDSLTEILTCQNDQSKLDRTYLPILDHLLGRQHKKHKEKLVSEFQQVIGAVVTLESPLSVHSLAKLLDLPERLVRIRIDPLQSVLRVPDNETVPVRLFHLSFRDFLLDPDTRKKTPLGINETEIHSRLAKQCLLMCHSLQRNICALPSDGTERTEIDSQTIERNLPPELQYACRYWAYHLVKSANSDKMVYSALLFLQKHFLQNHFLYWVEAMSLLGLTSEILGILDQLQIAVSGNEYPSISDLLHDAQRFILKNHQIIDLAPLQIYCAGLLPRVEGRWGAEVQVLEGHSRPVSSVAFSPDGRLLASGSFDNTVRLWNITTGALQQTLKGHSRPVSSVAFSPDGQLLASGSSDKTVRLWEATTGVLQQTLEGHLDIVWSVVFSPNGQLLASSSGDRTVRLWNTVTDTLQQVFKGYSDSVQSVTFSPDSQLLASGSSDQTVWLWELATGTLQQTIKGHSDTVSSVSFSPDGRLLASGSCDETVRLWDTATGTLQKTLKGHSDTVSSVSFSPDGRLLASGSFDNTVRLWNIPTGTLQRTLKGHSKVIFSIAFSPDTSGFYDKTVCLWDTVTGTIQRTLEGHSNIINVVAFSPDGRLLASGSWDKTVKLWEIATGTLQQTLKGHSDKVNSIAFSPNSRLLASGSLDETVCLWDTATGTLQQTLEGHSNIINLVAFSPDGRLVVSGAWDKTVRLWDPVSGALQQTLACYSHSYVNSVSFSPDGRLLASGSDDKRVCLWDPATGVMLQTWDVETAVTKVEFSDNILSIRINAEILDIQSMSNIPPPHQPHVNLVMSFRRDEWIKLNGEKVLWLPVESRPSCSDINGHTLALAHESGHISFIKFCI</sequence>
<feature type="repeat" description="WD" evidence="3">
    <location>
        <begin position="895"/>
        <end position="936"/>
    </location>
</feature>
<dbReference type="PANTHER" id="PTHR19848:SF8">
    <property type="entry name" value="F-BOX AND WD REPEAT DOMAIN CONTAINING 7"/>
    <property type="match status" value="1"/>
</dbReference>
<dbReference type="PROSITE" id="PS50082">
    <property type="entry name" value="WD_REPEATS_2"/>
    <property type="match status" value="11"/>
</dbReference>
<dbReference type="SUPFAM" id="SSF52540">
    <property type="entry name" value="P-loop containing nucleoside triphosphate hydrolases"/>
    <property type="match status" value="1"/>
</dbReference>
<reference evidence="6" key="1">
    <citation type="journal article" date="2023" name="IMA Fungus">
        <title>Comparative genomic study of the Penicillium genus elucidates a diverse pangenome and 15 lateral gene transfer events.</title>
        <authorList>
            <person name="Petersen C."/>
            <person name="Sorensen T."/>
            <person name="Nielsen M.R."/>
            <person name="Sondergaard T.E."/>
            <person name="Sorensen J.L."/>
            <person name="Fitzpatrick D.A."/>
            <person name="Frisvad J.C."/>
            <person name="Nielsen K.L."/>
        </authorList>
    </citation>
    <scope>NUCLEOTIDE SEQUENCE</scope>
    <source>
        <strain evidence="6">IBT 17514</strain>
    </source>
</reference>
<dbReference type="Pfam" id="PF00400">
    <property type="entry name" value="WD40"/>
    <property type="match status" value="6"/>
</dbReference>
<feature type="repeat" description="WD" evidence="3">
    <location>
        <begin position="647"/>
        <end position="688"/>
    </location>
</feature>